<name>A0A368ZGX3_9FLAO</name>
<dbReference type="GO" id="GO:0030246">
    <property type="term" value="F:carbohydrate binding"/>
    <property type="evidence" value="ECO:0007669"/>
    <property type="project" value="InterPro"/>
</dbReference>
<dbReference type="GO" id="GO:0005975">
    <property type="term" value="P:carbohydrate metabolic process"/>
    <property type="evidence" value="ECO:0007669"/>
    <property type="project" value="InterPro"/>
</dbReference>
<evidence type="ECO:0000256" key="3">
    <source>
        <dbReference type="ARBA" id="ARBA00022837"/>
    </source>
</evidence>
<dbReference type="EMBL" id="QPJO01000002">
    <property type="protein sequence ID" value="RCW92754.1"/>
    <property type="molecule type" value="Genomic_DNA"/>
</dbReference>
<comment type="subunit">
    <text evidence="2">Monomer.</text>
</comment>
<accession>A0A368ZGX3</accession>
<dbReference type="Gene3D" id="2.70.98.10">
    <property type="match status" value="1"/>
</dbReference>
<protein>
    <submittedName>
        <fullName evidence="4">Galactose mutarotase-like enzyme</fullName>
    </submittedName>
</protein>
<dbReference type="InterPro" id="IPR037481">
    <property type="entry name" value="LacX"/>
</dbReference>
<dbReference type="AlphaFoldDB" id="A0A368ZGX3"/>
<proteinExistence type="predicted"/>
<keyword evidence="3" id="KW-0106">Calcium</keyword>
<gene>
    <name evidence="4" type="ORF">DFQ08_102790</name>
</gene>
<comment type="cofactor">
    <cofactor evidence="1">
        <name>Ca(2+)</name>
        <dbReference type="ChEBI" id="CHEBI:29108"/>
    </cofactor>
</comment>
<dbReference type="GO" id="GO:0016853">
    <property type="term" value="F:isomerase activity"/>
    <property type="evidence" value="ECO:0007669"/>
    <property type="project" value="InterPro"/>
</dbReference>
<keyword evidence="5" id="KW-1185">Reference proteome</keyword>
<dbReference type="RefSeq" id="WP_114309585.1">
    <property type="nucleotide sequence ID" value="NZ_QPJO01000002.1"/>
</dbReference>
<sequence>MYSIKNEFLNIGIKAKGAELSQITSAQHQTEFMWQADPKFWGSSAPNLFPIIGCMKEDFYTYEGQTYKMPKHGFARHNENFTVSNQTDSSITFVLTSDETLYALYPFKFELHITYTLTENTLSVHHKVKNLDIKPLYFSLGGHPAFNCPINADEEYSDYFLEFEKPEESPSYLLNMSSGLLTEHTKPVFTEGNIIKLRPDLFDEDALIFKSLNSRVINLKHKSEGLLLKVNFEDFKQLGIWAKPNAPYVCIEPWLGYADLETTDQNIKTKDGILELEAASTFSAAYHISIEKNRLV</sequence>
<dbReference type="InterPro" id="IPR014718">
    <property type="entry name" value="GH-type_carb-bd"/>
</dbReference>
<dbReference type="InterPro" id="IPR008183">
    <property type="entry name" value="Aldose_1/G6P_1-epimerase"/>
</dbReference>
<dbReference type="CDD" id="cd09024">
    <property type="entry name" value="Aldose_epim_lacX"/>
    <property type="match status" value="1"/>
</dbReference>
<reference evidence="4 5" key="1">
    <citation type="submission" date="2018-07" db="EMBL/GenBank/DDBJ databases">
        <title>Genomic Encyclopedia of Type Strains, Phase III (KMG-III): the genomes of soil and plant-associated and newly described type strains.</title>
        <authorList>
            <person name="Whitman W."/>
        </authorList>
    </citation>
    <scope>NUCLEOTIDE SEQUENCE [LARGE SCALE GENOMIC DNA]</scope>
    <source>
        <strain evidence="4 5">CECT 7958</strain>
    </source>
</reference>
<evidence type="ECO:0000313" key="5">
    <source>
        <dbReference type="Proteomes" id="UP000253436"/>
    </source>
</evidence>
<organism evidence="4 5">
    <name type="scientific">Winogradskyella arenosi</name>
    <dbReference type="NCBI Taxonomy" id="533325"/>
    <lineage>
        <taxon>Bacteria</taxon>
        <taxon>Pseudomonadati</taxon>
        <taxon>Bacteroidota</taxon>
        <taxon>Flavobacteriia</taxon>
        <taxon>Flavobacteriales</taxon>
        <taxon>Flavobacteriaceae</taxon>
        <taxon>Winogradskyella</taxon>
    </lineage>
</organism>
<dbReference type="Pfam" id="PF01263">
    <property type="entry name" value="Aldose_epim"/>
    <property type="match status" value="1"/>
</dbReference>
<evidence type="ECO:0000256" key="2">
    <source>
        <dbReference type="ARBA" id="ARBA00011245"/>
    </source>
</evidence>
<dbReference type="InterPro" id="IPR011013">
    <property type="entry name" value="Gal_mutarotase_sf_dom"/>
</dbReference>
<evidence type="ECO:0000313" key="4">
    <source>
        <dbReference type="EMBL" id="RCW92754.1"/>
    </source>
</evidence>
<comment type="caution">
    <text evidence="4">The sequence shown here is derived from an EMBL/GenBank/DDBJ whole genome shotgun (WGS) entry which is preliminary data.</text>
</comment>
<dbReference type="SUPFAM" id="SSF74650">
    <property type="entry name" value="Galactose mutarotase-like"/>
    <property type="match status" value="1"/>
</dbReference>
<dbReference type="Proteomes" id="UP000253436">
    <property type="component" value="Unassembled WGS sequence"/>
</dbReference>
<dbReference type="OrthoDB" id="9795355at2"/>
<evidence type="ECO:0000256" key="1">
    <source>
        <dbReference type="ARBA" id="ARBA00001913"/>
    </source>
</evidence>